<dbReference type="EMBL" id="JAKXMK010000012">
    <property type="protein sequence ID" value="MCH6167138.1"/>
    <property type="molecule type" value="Genomic_DNA"/>
</dbReference>
<evidence type="ECO:0000313" key="3">
    <source>
        <dbReference type="EMBL" id="MCH6167138.1"/>
    </source>
</evidence>
<accession>A0ABS9TFH1</accession>
<evidence type="ECO:0000259" key="2">
    <source>
        <dbReference type="Pfam" id="PF18626"/>
    </source>
</evidence>
<name>A0ABS9TFH1_9PSEU</name>
<organism evidence="3 4">
    <name type="scientific">Pseudonocardia alaniniphila</name>
    <dbReference type="NCBI Taxonomy" id="75291"/>
    <lineage>
        <taxon>Bacteria</taxon>
        <taxon>Bacillati</taxon>
        <taxon>Actinomycetota</taxon>
        <taxon>Actinomycetes</taxon>
        <taxon>Pseudonocardiales</taxon>
        <taxon>Pseudonocardiaceae</taxon>
        <taxon>Pseudonocardia</taxon>
    </lineage>
</organism>
<feature type="region of interest" description="Disordered" evidence="1">
    <location>
        <begin position="93"/>
        <end position="112"/>
    </location>
</feature>
<keyword evidence="4" id="KW-1185">Reference proteome</keyword>
<sequence>MAWMHARRGEGPQLRSPAPGMSLPRSANGPEKILALQRLAGNLAVTQILHREASEEDGVAPVQRSGDDDRFVDNDLAADYRVWSAWAAGTEGPSAATAGAAGPSAGTAAAPPRPWGAMADAASAGRAGYMSVGEARRLFDGVKDREFLSTKGWMEEIPYDQAELYCADRASHIALQLTSVGVACKRIFVVKSLADGAPGLWVNSTTARGARPGRPVKLPWDYHVAVAVDVQDDAGKPAEMIFDPAVDPAGPIFLNQWLQAVHADTEAPHMNRIGESHDEATERLQQLHAEDPSRPVNGLGFPLGSTWVLATEPGAVNIPKIDKSGNPQSYPLSMDGMSSDFRNWREELEGQVENSHMAREEREQWERERASQWYRRLLPGGTASGSDGPAGLASSVAPGGGTPGGPPSLRWPPNSALALRRPPNDVLVPNQRPQGPGPAAGSERNVYEMEWRGEQQPAPGRTTRRGTWLRRWRRGLP</sequence>
<dbReference type="RefSeq" id="WP_241037354.1">
    <property type="nucleotide sequence ID" value="NZ_BAAAJF010000015.1"/>
</dbReference>
<comment type="caution">
    <text evidence="3">The sequence shown here is derived from an EMBL/GenBank/DDBJ whole genome shotgun (WGS) entry which is preliminary data.</text>
</comment>
<dbReference type="InterPro" id="IPR041325">
    <property type="entry name" value="Gln_deamidase_2"/>
</dbReference>
<feature type="region of interest" description="Disordered" evidence="1">
    <location>
        <begin position="1"/>
        <end position="29"/>
    </location>
</feature>
<dbReference type="Pfam" id="PF18626">
    <property type="entry name" value="Gln_deamidase_2"/>
    <property type="match status" value="1"/>
</dbReference>
<evidence type="ECO:0000313" key="4">
    <source>
        <dbReference type="Proteomes" id="UP001299970"/>
    </source>
</evidence>
<evidence type="ECO:0000256" key="1">
    <source>
        <dbReference type="SAM" id="MobiDB-lite"/>
    </source>
</evidence>
<proteinExistence type="predicted"/>
<gene>
    <name evidence="3" type="ORF">MMF94_15760</name>
</gene>
<dbReference type="Gene3D" id="3.10.620.30">
    <property type="match status" value="1"/>
</dbReference>
<feature type="domain" description="Protein glutaminase" evidence="2">
    <location>
        <begin position="136"/>
        <end position="260"/>
    </location>
</feature>
<dbReference type="Proteomes" id="UP001299970">
    <property type="component" value="Unassembled WGS sequence"/>
</dbReference>
<protein>
    <recommendedName>
        <fullName evidence="2">Protein glutaminase domain-containing protein</fullName>
    </recommendedName>
</protein>
<feature type="region of interest" description="Disordered" evidence="1">
    <location>
        <begin position="378"/>
        <end position="444"/>
    </location>
</feature>
<reference evidence="3 4" key="1">
    <citation type="submission" date="2022-03" db="EMBL/GenBank/DDBJ databases">
        <title>Pseudonocardia alaer sp. nov., a novel actinomycete isolated from reed forest soil.</title>
        <authorList>
            <person name="Wang L."/>
        </authorList>
    </citation>
    <scope>NUCLEOTIDE SEQUENCE [LARGE SCALE GENOMIC DNA]</scope>
    <source>
        <strain evidence="3 4">Y-16303</strain>
    </source>
</reference>